<evidence type="ECO:0000313" key="1">
    <source>
        <dbReference type="EMBL" id="AKT43082.1"/>
    </source>
</evidence>
<dbReference type="OrthoDB" id="5519421at2"/>
<dbReference type="RefSeq" id="WP_050434608.1">
    <property type="nucleotide sequence ID" value="NZ_CP012159.1"/>
</dbReference>
<gene>
    <name evidence="1" type="ORF">CMC5_073100</name>
</gene>
<dbReference type="Proteomes" id="UP000067626">
    <property type="component" value="Chromosome"/>
</dbReference>
<reference evidence="1 2" key="1">
    <citation type="submission" date="2015-07" db="EMBL/GenBank/DDBJ databases">
        <title>Genome analysis of myxobacterium Chondromyces crocatus Cm c5 reveals a high potential for natural compound synthesis and the genetic basis for the loss of fruiting body formation.</title>
        <authorList>
            <person name="Zaburannyi N."/>
            <person name="Bunk B."/>
            <person name="Maier J."/>
            <person name="Overmann J."/>
            <person name="Mueller R."/>
        </authorList>
    </citation>
    <scope>NUCLEOTIDE SEQUENCE [LARGE SCALE GENOMIC DNA]</scope>
    <source>
        <strain evidence="1 2">Cm c5</strain>
    </source>
</reference>
<proteinExistence type="predicted"/>
<evidence type="ECO:0000313" key="2">
    <source>
        <dbReference type="Proteomes" id="UP000067626"/>
    </source>
</evidence>
<name>A0A0K1ER16_CHOCO</name>
<dbReference type="EMBL" id="CP012159">
    <property type="protein sequence ID" value="AKT43082.1"/>
    <property type="molecule type" value="Genomic_DNA"/>
</dbReference>
<accession>A0A0K1ER16</accession>
<dbReference type="KEGG" id="ccro:CMC5_073100"/>
<organism evidence="1 2">
    <name type="scientific">Chondromyces crocatus</name>
    <dbReference type="NCBI Taxonomy" id="52"/>
    <lineage>
        <taxon>Bacteria</taxon>
        <taxon>Pseudomonadati</taxon>
        <taxon>Myxococcota</taxon>
        <taxon>Polyangia</taxon>
        <taxon>Polyangiales</taxon>
        <taxon>Polyangiaceae</taxon>
        <taxon>Chondromyces</taxon>
    </lineage>
</organism>
<keyword evidence="2" id="KW-1185">Reference proteome</keyword>
<dbReference type="STRING" id="52.CMC5_073100"/>
<sequence>MERWRGLKSLVQDAVEHGSRRVERVQKELARRPFAVLEQIPAIAVPVKGIHEVHDLVVSSTHDVIRLVNRVVGDSLDVVMETVERQRHDEPPKRHGME</sequence>
<protein>
    <submittedName>
        <fullName evidence="1">Uncharacterized protein</fullName>
    </submittedName>
</protein>
<dbReference type="AlphaFoldDB" id="A0A0K1ER16"/>